<sequence length="80" mass="8822">SEAPRTSTAATNREYLLYERSAELKAFYDENLEKPITISFEMSVPVAGPVQVYSSNGSAHQFVTSVNAVIVNQFAKYSVT</sequence>
<name>A0ABD5DIA2_ACIBA</name>
<organism evidence="1">
    <name type="scientific">Acinetobacter baumannii</name>
    <dbReference type="NCBI Taxonomy" id="470"/>
    <lineage>
        <taxon>Bacteria</taxon>
        <taxon>Pseudomonadati</taxon>
        <taxon>Pseudomonadota</taxon>
        <taxon>Gammaproteobacteria</taxon>
        <taxon>Moraxellales</taxon>
        <taxon>Moraxellaceae</taxon>
        <taxon>Acinetobacter</taxon>
        <taxon>Acinetobacter calcoaceticus/baumannii complex</taxon>
    </lineage>
</organism>
<dbReference type="AlphaFoldDB" id="A0ABD5DIA2"/>
<dbReference type="EMBL" id="VMBB01001441">
    <property type="protein sequence ID" value="MDR8264100.1"/>
    <property type="molecule type" value="Genomic_DNA"/>
</dbReference>
<proteinExistence type="predicted"/>
<gene>
    <name evidence="1" type="ORF">FPK87_27140</name>
</gene>
<protein>
    <submittedName>
        <fullName evidence="1">Uncharacterized protein</fullName>
    </submittedName>
</protein>
<accession>A0ABD5DIA2</accession>
<comment type="caution">
    <text evidence="1">The sequence shown here is derived from an EMBL/GenBank/DDBJ whole genome shotgun (WGS) entry which is preliminary data.</text>
</comment>
<feature type="non-terminal residue" evidence="1">
    <location>
        <position position="80"/>
    </location>
</feature>
<evidence type="ECO:0000313" key="1">
    <source>
        <dbReference type="EMBL" id="MDR8264100.1"/>
    </source>
</evidence>
<reference evidence="1" key="1">
    <citation type="submission" date="2019-07" db="EMBL/GenBank/DDBJ databases">
        <title>Biological characteristics of mucoid Acinetobacter baumannii from a general hospital in China.</title>
        <authorList>
            <person name="Hua X."/>
            <person name="Yu Y."/>
        </authorList>
    </citation>
    <scope>NUCLEOTIDE SEQUENCE [LARGE SCALE GENOMIC DNA]</scope>
    <source>
        <strain evidence="1">N41</strain>
    </source>
</reference>
<feature type="non-terminal residue" evidence="1">
    <location>
        <position position="1"/>
    </location>
</feature>